<accession>A0A081N517</accession>
<comment type="caution">
    <text evidence="1">The sequence shown here is derived from an EMBL/GenBank/DDBJ whole genome shotgun (WGS) entry which is preliminary data.</text>
</comment>
<gene>
    <name evidence="1" type="ORF">GZ77_14520</name>
</gene>
<reference evidence="1 2" key="1">
    <citation type="submission" date="2014-06" db="EMBL/GenBank/DDBJ databases">
        <title>Whole Genome Sequences of Three Symbiotic Endozoicomonas Bacteria.</title>
        <authorList>
            <person name="Neave M.J."/>
            <person name="Apprill A."/>
            <person name="Voolstra C.R."/>
        </authorList>
    </citation>
    <scope>NUCLEOTIDE SEQUENCE [LARGE SCALE GENOMIC DNA]</scope>
    <source>
        <strain evidence="1 2">LMG 24815</strain>
    </source>
</reference>
<dbReference type="EMBL" id="JOKG01000003">
    <property type="protein sequence ID" value="KEQ13540.1"/>
    <property type="molecule type" value="Genomic_DNA"/>
</dbReference>
<proteinExistence type="predicted"/>
<organism evidence="1 2">
    <name type="scientific">Endozoicomonas montiporae</name>
    <dbReference type="NCBI Taxonomy" id="1027273"/>
    <lineage>
        <taxon>Bacteria</taxon>
        <taxon>Pseudomonadati</taxon>
        <taxon>Pseudomonadota</taxon>
        <taxon>Gammaproteobacteria</taxon>
        <taxon>Oceanospirillales</taxon>
        <taxon>Endozoicomonadaceae</taxon>
        <taxon>Endozoicomonas</taxon>
    </lineage>
</organism>
<evidence type="ECO:0000313" key="2">
    <source>
        <dbReference type="Proteomes" id="UP000028006"/>
    </source>
</evidence>
<protein>
    <submittedName>
        <fullName evidence="1">Uncharacterized protein</fullName>
    </submittedName>
</protein>
<name>A0A081N517_9GAMM</name>
<dbReference type="Proteomes" id="UP000028006">
    <property type="component" value="Unassembled WGS sequence"/>
</dbReference>
<evidence type="ECO:0000313" key="1">
    <source>
        <dbReference type="EMBL" id="KEQ13540.1"/>
    </source>
</evidence>
<sequence>MILVLVSISSVAKMDVTWFYSKKGVIEKKVITQYDEDKRPFAYSLPESRQGHSTDMVEEVVAGFSEGPDLMQYFPRDSMFLAGSIEHSIPVEDYESANFRFRLFPIGFLPGFSSSYRSLRVEHIGTLHNTVVAYLRAERQPTVRLSEFERNEIILETKAAGTQAAESSSTEIEPAEPGSAELESVVSNYYLREFRDQTVSESDIPESTCTVVVNYQHGLYRIFIIRGFANASQIQNIIYLATLGRTYRGRTYYQASVYVDAFHSMLRLDPERGWLDEPDAD</sequence>
<keyword evidence="2" id="KW-1185">Reference proteome</keyword>
<dbReference type="AlphaFoldDB" id="A0A081N517"/>